<feature type="domain" description="PIN" evidence="1">
    <location>
        <begin position="4"/>
        <end position="123"/>
    </location>
</feature>
<dbReference type="EMBL" id="FWEV01000340">
    <property type="protein sequence ID" value="SLM33176.1"/>
    <property type="molecule type" value="Genomic_DNA"/>
</dbReference>
<dbReference type="InterPro" id="IPR029060">
    <property type="entry name" value="PIN-like_dom_sf"/>
</dbReference>
<dbReference type="CDD" id="cd09872">
    <property type="entry name" value="PIN_Sll0205-like"/>
    <property type="match status" value="1"/>
</dbReference>
<dbReference type="SUPFAM" id="SSF88723">
    <property type="entry name" value="PIN domain-like"/>
    <property type="match status" value="1"/>
</dbReference>
<name>A0A1W1HL65_9BACT</name>
<dbReference type="PANTHER" id="PTHR36173:SF1">
    <property type="entry name" value="RIBONUCLEASE VAPC22"/>
    <property type="match status" value="1"/>
</dbReference>
<dbReference type="Proteomes" id="UP000191931">
    <property type="component" value="Unassembled WGS sequence"/>
</dbReference>
<dbReference type="AlphaFoldDB" id="A0A1W1HL65"/>
<accession>A0A1W1HL65</accession>
<dbReference type="InterPro" id="IPR002716">
    <property type="entry name" value="PIN_dom"/>
</dbReference>
<dbReference type="OrthoDB" id="9798990at2"/>
<proteinExistence type="predicted"/>
<reference evidence="2 3" key="1">
    <citation type="submission" date="2017-03" db="EMBL/GenBank/DDBJ databases">
        <authorList>
            <person name="Afonso C.L."/>
            <person name="Miller P.J."/>
            <person name="Scott M.A."/>
            <person name="Spackman E."/>
            <person name="Goraichik I."/>
            <person name="Dimitrov K.M."/>
            <person name="Suarez D.L."/>
            <person name="Swayne D.E."/>
        </authorList>
    </citation>
    <scope>NUCLEOTIDE SEQUENCE [LARGE SCALE GENOMIC DNA]</scope>
    <source>
        <strain evidence="2">PRJEB14757</strain>
    </source>
</reference>
<evidence type="ECO:0000313" key="3">
    <source>
        <dbReference type="Proteomes" id="UP000191931"/>
    </source>
</evidence>
<dbReference type="InterPro" id="IPR052919">
    <property type="entry name" value="TA_system_RNase"/>
</dbReference>
<dbReference type="Pfam" id="PF01850">
    <property type="entry name" value="PIN"/>
    <property type="match status" value="1"/>
</dbReference>
<evidence type="ECO:0000259" key="1">
    <source>
        <dbReference type="Pfam" id="PF01850"/>
    </source>
</evidence>
<gene>
    <name evidence="2" type="ORF">MTBBW1_930003</name>
</gene>
<dbReference type="InterPro" id="IPR041705">
    <property type="entry name" value="PIN_Sll0205"/>
</dbReference>
<organism evidence="2 3">
    <name type="scientific">Desulfamplus magnetovallimortis</name>
    <dbReference type="NCBI Taxonomy" id="1246637"/>
    <lineage>
        <taxon>Bacteria</taxon>
        <taxon>Pseudomonadati</taxon>
        <taxon>Thermodesulfobacteriota</taxon>
        <taxon>Desulfobacteria</taxon>
        <taxon>Desulfobacterales</taxon>
        <taxon>Desulfobacteraceae</taxon>
        <taxon>Desulfamplus</taxon>
    </lineage>
</organism>
<sequence length="128" mass="14107">MSEIMLDTCGLIWLVNGGSKISRKTLEAIEEAKIVYVSAATALEIGCKTAIKKLKLPMDAEEWYSKALSIHDLVEIPITGKIALFSASLPLIHKDPADRIIIATAILNCLPIVTHDSRFDQYSVKVLR</sequence>
<dbReference type="RefSeq" id="WP_080803370.1">
    <property type="nucleotide sequence ID" value="NZ_LT828544.1"/>
</dbReference>
<evidence type="ECO:0000313" key="2">
    <source>
        <dbReference type="EMBL" id="SLM33176.1"/>
    </source>
</evidence>
<dbReference type="PANTHER" id="PTHR36173">
    <property type="entry name" value="RIBONUCLEASE VAPC16-RELATED"/>
    <property type="match status" value="1"/>
</dbReference>
<protein>
    <submittedName>
        <fullName evidence="2">Putative PilT protein-like</fullName>
    </submittedName>
</protein>
<dbReference type="STRING" id="1246637.MTBBW1_930003"/>
<dbReference type="Gene3D" id="3.40.50.1010">
    <property type="entry name" value="5'-nuclease"/>
    <property type="match status" value="1"/>
</dbReference>
<keyword evidence="3" id="KW-1185">Reference proteome</keyword>